<proteinExistence type="predicted"/>
<evidence type="ECO:0000313" key="3">
    <source>
        <dbReference type="Proteomes" id="UP001469553"/>
    </source>
</evidence>
<comment type="caution">
    <text evidence="2">The sequence shown here is derived from an EMBL/GenBank/DDBJ whole genome shotgun (WGS) entry which is preliminary data.</text>
</comment>
<accession>A0ABV0YUK6</accession>
<evidence type="ECO:0000313" key="2">
    <source>
        <dbReference type="EMBL" id="MEQ2297315.1"/>
    </source>
</evidence>
<organism evidence="2 3">
    <name type="scientific">Ameca splendens</name>
    <dbReference type="NCBI Taxonomy" id="208324"/>
    <lineage>
        <taxon>Eukaryota</taxon>
        <taxon>Metazoa</taxon>
        <taxon>Chordata</taxon>
        <taxon>Craniata</taxon>
        <taxon>Vertebrata</taxon>
        <taxon>Euteleostomi</taxon>
        <taxon>Actinopterygii</taxon>
        <taxon>Neopterygii</taxon>
        <taxon>Teleostei</taxon>
        <taxon>Neoteleostei</taxon>
        <taxon>Acanthomorphata</taxon>
        <taxon>Ovalentaria</taxon>
        <taxon>Atherinomorphae</taxon>
        <taxon>Cyprinodontiformes</taxon>
        <taxon>Goodeidae</taxon>
        <taxon>Ameca</taxon>
    </lineage>
</organism>
<evidence type="ECO:0000256" key="1">
    <source>
        <dbReference type="SAM" id="Phobius"/>
    </source>
</evidence>
<dbReference type="Proteomes" id="UP001469553">
    <property type="component" value="Unassembled WGS sequence"/>
</dbReference>
<protein>
    <submittedName>
        <fullName evidence="2">Uncharacterized protein</fullName>
    </submittedName>
</protein>
<sequence length="53" mass="6145">SIHPSVHVSIVYTSFIPVLVAWRLLPFSSRRWVRPVNPVYRSIAHTHLGHTAW</sequence>
<name>A0ABV0YUK6_9TELE</name>
<reference evidence="2 3" key="1">
    <citation type="submission" date="2021-06" db="EMBL/GenBank/DDBJ databases">
        <authorList>
            <person name="Palmer J.M."/>
        </authorList>
    </citation>
    <scope>NUCLEOTIDE SEQUENCE [LARGE SCALE GENOMIC DNA]</scope>
    <source>
        <strain evidence="2 3">AS_MEX2019</strain>
        <tissue evidence="2">Muscle</tissue>
    </source>
</reference>
<gene>
    <name evidence="2" type="ORF">AMECASPLE_033558</name>
</gene>
<keyword evidence="1" id="KW-0812">Transmembrane</keyword>
<keyword evidence="1" id="KW-0472">Membrane</keyword>
<feature type="transmembrane region" description="Helical" evidence="1">
    <location>
        <begin position="6"/>
        <end position="25"/>
    </location>
</feature>
<dbReference type="EMBL" id="JAHRIP010042199">
    <property type="protein sequence ID" value="MEQ2297315.1"/>
    <property type="molecule type" value="Genomic_DNA"/>
</dbReference>
<feature type="non-terminal residue" evidence="2">
    <location>
        <position position="1"/>
    </location>
</feature>
<keyword evidence="1" id="KW-1133">Transmembrane helix</keyword>
<keyword evidence="3" id="KW-1185">Reference proteome</keyword>